<dbReference type="InterPro" id="IPR019369">
    <property type="entry name" value="Efm5/EEF1AKMT1"/>
</dbReference>
<dbReference type="PANTHER" id="PTHR13200">
    <property type="entry name" value="EEF1A LYSINE METHYLTRANSFERASE 1"/>
    <property type="match status" value="1"/>
</dbReference>
<sequence>MAAAFDEDDEPLQLSADTLQALAEFRQEKSALDKRFEDLKAQAETKFEDDQPLTMDLFGEDWNASQFWYTDATAELLAGQLLADATEDSAIAIVSAPSVFVALKNILRKDKHMFKPRLLLLEVDRRFEVFGAEFQHYDYTEPLRLPASLKGAFDRLICDPPFLSEDCQTKTALTARFLSKDWSKDGVKLISCTGERMESTIHRLYDAVGVRTTDFEPEHRKGLSNEFRCFANFQSTTWSFRS</sequence>
<dbReference type="EMBL" id="CP051142">
    <property type="protein sequence ID" value="QIX00772.1"/>
    <property type="molecule type" value="Genomic_DNA"/>
</dbReference>
<evidence type="ECO:0000256" key="3">
    <source>
        <dbReference type="ARBA" id="ARBA00022603"/>
    </source>
</evidence>
<dbReference type="GO" id="GO:0032259">
    <property type="term" value="P:methylation"/>
    <property type="evidence" value="ECO:0007669"/>
    <property type="project" value="UniProtKB-KW"/>
</dbReference>
<keyword evidence="3 5" id="KW-0489">Methyltransferase</keyword>
<comment type="function">
    <text evidence="5">S-adenosyl-L-methionine-dependent protein-lysine N-methyltransferase that trimethylates elongation factor 1-alpha at 'Lys-79'.</text>
</comment>
<reference evidence="6 7" key="1">
    <citation type="journal article" date="2016" name="Sci. Rep.">
        <title>Peltaster fructicola genome reveals evolution from an invasive phytopathogen to an ectophytic parasite.</title>
        <authorList>
            <person name="Xu C."/>
            <person name="Chen H."/>
            <person name="Gleason M.L."/>
            <person name="Xu J.R."/>
            <person name="Liu H."/>
            <person name="Zhang R."/>
            <person name="Sun G."/>
        </authorList>
    </citation>
    <scope>NUCLEOTIDE SEQUENCE [LARGE SCALE GENOMIC DNA]</scope>
    <source>
        <strain evidence="6 7">LNHT1506</strain>
    </source>
</reference>
<gene>
    <name evidence="5" type="primary">EFM5</name>
    <name evidence="6" type="ORF">AMS68_006289</name>
</gene>
<evidence type="ECO:0000256" key="5">
    <source>
        <dbReference type="HAMAP-Rule" id="MF_03187"/>
    </source>
</evidence>
<evidence type="ECO:0000256" key="2">
    <source>
        <dbReference type="ARBA" id="ARBA00022490"/>
    </source>
</evidence>
<name>A0A6H0Y167_9PEZI</name>
<evidence type="ECO:0000256" key="1">
    <source>
        <dbReference type="ARBA" id="ARBA00004496"/>
    </source>
</evidence>
<dbReference type="EC" id="2.1.1.-" evidence="5"/>
<dbReference type="HAMAP" id="MF_03187">
    <property type="entry name" value="Methyltr_EFM5"/>
    <property type="match status" value="1"/>
</dbReference>
<comment type="subcellular location">
    <subcellularLocation>
        <location evidence="1 5">Cytoplasm</location>
    </subcellularLocation>
</comment>
<accession>A0A6H0Y167</accession>
<organism evidence="6 7">
    <name type="scientific">Peltaster fructicola</name>
    <dbReference type="NCBI Taxonomy" id="286661"/>
    <lineage>
        <taxon>Eukaryota</taxon>
        <taxon>Fungi</taxon>
        <taxon>Dikarya</taxon>
        <taxon>Ascomycota</taxon>
        <taxon>Pezizomycotina</taxon>
        <taxon>Dothideomycetes</taxon>
        <taxon>Dothideomycetes incertae sedis</taxon>
        <taxon>Peltaster</taxon>
    </lineage>
</organism>
<evidence type="ECO:0000313" key="7">
    <source>
        <dbReference type="Proteomes" id="UP000503462"/>
    </source>
</evidence>
<dbReference type="GO" id="GO:0005737">
    <property type="term" value="C:cytoplasm"/>
    <property type="evidence" value="ECO:0007669"/>
    <property type="project" value="UniProtKB-SubCell"/>
</dbReference>
<dbReference type="InterPro" id="IPR041370">
    <property type="entry name" value="Mlase_EEF1AKMT1/ZCCHC4"/>
</dbReference>
<comment type="similarity">
    <text evidence="5">Belongs to the class I-like SAM-binding methyltransferase superfamily. EFM5 family.</text>
</comment>
<keyword evidence="7" id="KW-1185">Reference proteome</keyword>
<dbReference type="Pfam" id="PF10237">
    <property type="entry name" value="N6-adenineMlase"/>
    <property type="match status" value="1"/>
</dbReference>
<dbReference type="GO" id="GO:0016279">
    <property type="term" value="F:protein-lysine N-methyltransferase activity"/>
    <property type="evidence" value="ECO:0007669"/>
    <property type="project" value="UniProtKB-UniRule"/>
</dbReference>
<evidence type="ECO:0000256" key="4">
    <source>
        <dbReference type="ARBA" id="ARBA00022679"/>
    </source>
</evidence>
<dbReference type="Proteomes" id="UP000503462">
    <property type="component" value="Chromosome 4"/>
</dbReference>
<dbReference type="AlphaFoldDB" id="A0A6H0Y167"/>
<keyword evidence="2 5" id="KW-0963">Cytoplasm</keyword>
<keyword evidence="4 5" id="KW-0808">Transferase</keyword>
<dbReference type="PANTHER" id="PTHR13200:SF0">
    <property type="entry name" value="EEF1A LYSINE METHYLTRANSFERASE 1"/>
    <property type="match status" value="1"/>
</dbReference>
<evidence type="ECO:0000313" key="6">
    <source>
        <dbReference type="EMBL" id="QIX00772.1"/>
    </source>
</evidence>
<dbReference type="OrthoDB" id="206354at2759"/>
<protein>
    <recommendedName>
        <fullName evidence="5">Protein-lysine N-methyltransferase EFM5</fullName>
        <ecNumber evidence="5">2.1.1.-</ecNumber>
    </recommendedName>
    <alternativeName>
        <fullName evidence="5">Elongation factor methyltransferase 5</fullName>
    </alternativeName>
</protein>
<proteinExistence type="inferred from homology"/>